<dbReference type="AlphaFoldDB" id="D3S117"/>
<dbReference type="GeneID" id="8777555"/>
<organism evidence="2 3">
    <name type="scientific">Ferroglobus placidus (strain DSM 10642 / AEDII12DO)</name>
    <dbReference type="NCBI Taxonomy" id="589924"/>
    <lineage>
        <taxon>Archaea</taxon>
        <taxon>Methanobacteriati</taxon>
        <taxon>Methanobacteriota</taxon>
        <taxon>Archaeoglobi</taxon>
        <taxon>Archaeoglobales</taxon>
        <taxon>Archaeoglobaceae</taxon>
        <taxon>Ferroglobus</taxon>
    </lineage>
</organism>
<dbReference type="EMBL" id="CP001899">
    <property type="protein sequence ID" value="ADC64253.1"/>
    <property type="molecule type" value="Genomic_DNA"/>
</dbReference>
<dbReference type="Gene3D" id="3.30.70.260">
    <property type="match status" value="1"/>
</dbReference>
<dbReference type="InterPro" id="IPR044561">
    <property type="entry name" value="ACT_ThrD-II-like"/>
</dbReference>
<dbReference type="InterPro" id="IPR002912">
    <property type="entry name" value="ACT_dom"/>
</dbReference>
<dbReference type="eggNOG" id="arCOG04396">
    <property type="taxonomic scope" value="Archaea"/>
</dbReference>
<reference evidence="2 3" key="2">
    <citation type="journal article" date="2011" name="Stand. Genomic Sci.">
        <title>Complete genome sequence of Ferroglobus placidus AEDII12DO.</title>
        <authorList>
            <person name="Anderson I."/>
            <person name="Risso C."/>
            <person name="Holmes D."/>
            <person name="Lucas S."/>
            <person name="Copeland A."/>
            <person name="Lapidus A."/>
            <person name="Cheng J.F."/>
            <person name="Bruce D."/>
            <person name="Goodwin L."/>
            <person name="Pitluck S."/>
            <person name="Saunders E."/>
            <person name="Brettin T."/>
            <person name="Detter J.C."/>
            <person name="Han C."/>
            <person name="Tapia R."/>
            <person name="Larimer F."/>
            <person name="Land M."/>
            <person name="Hauser L."/>
            <person name="Woyke T."/>
            <person name="Lovley D."/>
            <person name="Kyrpides N."/>
            <person name="Ivanova N."/>
        </authorList>
    </citation>
    <scope>NUCLEOTIDE SEQUENCE [LARGE SCALE GENOMIC DNA]</scope>
    <source>
        <strain evidence="3">DSM 10642 / AEDII12DO</strain>
    </source>
</reference>
<evidence type="ECO:0000313" key="3">
    <source>
        <dbReference type="Proteomes" id="UP000002613"/>
    </source>
</evidence>
<dbReference type="SUPFAM" id="SSF55021">
    <property type="entry name" value="ACT-like"/>
    <property type="match status" value="1"/>
</dbReference>
<dbReference type="STRING" id="589924.Ferp_0063"/>
<proteinExistence type="predicted"/>
<reference evidence="3" key="1">
    <citation type="submission" date="2010-02" db="EMBL/GenBank/DDBJ databases">
        <title>Complete sequence of Ferroglobus placidus DSM 10642.</title>
        <authorList>
            <consortium name="US DOE Joint Genome Institute"/>
            <person name="Lucas S."/>
            <person name="Copeland A."/>
            <person name="Lapidus A."/>
            <person name="Cheng J.-F."/>
            <person name="Bruce D."/>
            <person name="Goodwin L."/>
            <person name="Pitluck S."/>
            <person name="Saunders E."/>
            <person name="Brettin T."/>
            <person name="Detter J.C."/>
            <person name="Han C."/>
            <person name="Tapia R."/>
            <person name="Larimer F."/>
            <person name="Land M."/>
            <person name="Hauser L."/>
            <person name="Kyrpides N."/>
            <person name="Ivanova N."/>
            <person name="Holmes D."/>
            <person name="Lovley D."/>
            <person name="Kyrpides N."/>
            <person name="Anderson I.J."/>
            <person name="Woyke T."/>
        </authorList>
    </citation>
    <scope>NUCLEOTIDE SEQUENCE [LARGE SCALE GENOMIC DNA]</scope>
    <source>
        <strain evidence="3">DSM 10642 / AEDII12DO</strain>
    </source>
</reference>
<accession>D3S117</accession>
<dbReference type="Pfam" id="PF01842">
    <property type="entry name" value="ACT"/>
    <property type="match status" value="1"/>
</dbReference>
<dbReference type="PROSITE" id="PS51671">
    <property type="entry name" value="ACT"/>
    <property type="match status" value="1"/>
</dbReference>
<dbReference type="OrthoDB" id="60296at2157"/>
<keyword evidence="3" id="KW-1185">Reference proteome</keyword>
<dbReference type="Proteomes" id="UP000002613">
    <property type="component" value="Chromosome"/>
</dbReference>
<dbReference type="CDD" id="cd04886">
    <property type="entry name" value="ACT_ThrD-II-like"/>
    <property type="match status" value="1"/>
</dbReference>
<feature type="domain" description="ACT" evidence="1">
    <location>
        <begin position="4"/>
        <end position="85"/>
    </location>
</feature>
<dbReference type="KEGG" id="fpl:Ferp_0063"/>
<evidence type="ECO:0000259" key="1">
    <source>
        <dbReference type="PROSITE" id="PS51671"/>
    </source>
</evidence>
<dbReference type="PaxDb" id="589924-Ferp_0063"/>
<dbReference type="HOGENOM" id="CLU_094842_1_0_2"/>
<name>D3S117_FERPA</name>
<sequence length="165" mass="18334">MKINLVVELEDKPGQLLKVLTPIAKYGGNIIGIVHNRKVQQKSVLVDVVFEIAEDKADKLLEEIKSSGITIRKVNEIKLTEKISVLLVGHIIHTDISDTINRIDSTGFAEVTEMDISMPELNKPSTALLTISAVSKEKLEEALKILRNVCEEKKIKVVEPLNEEA</sequence>
<dbReference type="InterPro" id="IPR045865">
    <property type="entry name" value="ACT-like_dom_sf"/>
</dbReference>
<protein>
    <submittedName>
        <fullName evidence="2">Amino acid-binding ACT domain protein</fullName>
    </submittedName>
</protein>
<gene>
    <name evidence="2" type="ordered locus">Ferp_0063</name>
</gene>
<dbReference type="RefSeq" id="WP_012964602.1">
    <property type="nucleotide sequence ID" value="NC_013849.1"/>
</dbReference>
<evidence type="ECO:0000313" key="2">
    <source>
        <dbReference type="EMBL" id="ADC64253.1"/>
    </source>
</evidence>